<dbReference type="Proteomes" id="UP000076798">
    <property type="component" value="Unassembled WGS sequence"/>
</dbReference>
<reference evidence="2 3" key="1">
    <citation type="journal article" date="2016" name="Mol. Biol. Evol.">
        <title>Comparative Genomics of Early-Diverging Mushroom-Forming Fungi Provides Insights into the Origins of Lignocellulose Decay Capabilities.</title>
        <authorList>
            <person name="Nagy L.G."/>
            <person name="Riley R."/>
            <person name="Tritt A."/>
            <person name="Adam C."/>
            <person name="Daum C."/>
            <person name="Floudas D."/>
            <person name="Sun H."/>
            <person name="Yadav J.S."/>
            <person name="Pangilinan J."/>
            <person name="Larsson K.H."/>
            <person name="Matsuura K."/>
            <person name="Barry K."/>
            <person name="Labutti K."/>
            <person name="Kuo R."/>
            <person name="Ohm R.A."/>
            <person name="Bhattacharya S.S."/>
            <person name="Shirouzu T."/>
            <person name="Yoshinaga Y."/>
            <person name="Martin F.M."/>
            <person name="Grigoriev I.V."/>
            <person name="Hibbett D.S."/>
        </authorList>
    </citation>
    <scope>NUCLEOTIDE SEQUENCE [LARGE SCALE GENOMIC DNA]</scope>
    <source>
        <strain evidence="2 3">HHB10207 ss-3</strain>
    </source>
</reference>
<protein>
    <submittedName>
        <fullName evidence="2">Uncharacterized protein</fullName>
    </submittedName>
</protein>
<evidence type="ECO:0000256" key="1">
    <source>
        <dbReference type="SAM" id="Coils"/>
    </source>
</evidence>
<name>A0A166C0P5_9AGAM</name>
<keyword evidence="1" id="KW-0175">Coiled coil</keyword>
<keyword evidence="3" id="KW-1185">Reference proteome</keyword>
<accession>A0A166C0P5</accession>
<proteinExistence type="predicted"/>
<feature type="coiled-coil region" evidence="1">
    <location>
        <begin position="76"/>
        <end position="138"/>
    </location>
</feature>
<dbReference type="AlphaFoldDB" id="A0A166C0P5"/>
<evidence type="ECO:0000313" key="3">
    <source>
        <dbReference type="Proteomes" id="UP000076798"/>
    </source>
</evidence>
<dbReference type="EMBL" id="KV428095">
    <property type="protein sequence ID" value="KZT36946.1"/>
    <property type="molecule type" value="Genomic_DNA"/>
</dbReference>
<organism evidence="2 3">
    <name type="scientific">Sistotremastrum suecicum HHB10207 ss-3</name>
    <dbReference type="NCBI Taxonomy" id="1314776"/>
    <lineage>
        <taxon>Eukaryota</taxon>
        <taxon>Fungi</taxon>
        <taxon>Dikarya</taxon>
        <taxon>Basidiomycota</taxon>
        <taxon>Agaricomycotina</taxon>
        <taxon>Agaricomycetes</taxon>
        <taxon>Sistotremastrales</taxon>
        <taxon>Sistotremastraceae</taxon>
        <taxon>Sistotremastrum</taxon>
    </lineage>
</organism>
<gene>
    <name evidence="2" type="ORF">SISSUDRAFT_1063261</name>
</gene>
<evidence type="ECO:0000313" key="2">
    <source>
        <dbReference type="EMBL" id="KZT36946.1"/>
    </source>
</evidence>
<sequence length="153" mass="17587">MSYYENDQYHTSHPRQLSQYVSADENAPLASPLPPFYVPSVPMVGSPLTLGMSLSNDGRAERKRNEIEQRCKDKKAEALNRQKEQLIQRNYQLRGNDARSANVMLLAAQVMREEKELIQNLTAELELLRNQLRNCSCMTQSKYEHPTGGSRRF</sequence>